<dbReference type="GO" id="GO:0008418">
    <property type="term" value="F:protein-N-terminal asparagine amidohydrolase activity"/>
    <property type="evidence" value="ECO:0007669"/>
    <property type="project" value="InterPro"/>
</dbReference>
<dbReference type="Pfam" id="PF14736">
    <property type="entry name" value="N_Asn_amidohyd"/>
    <property type="match status" value="1"/>
</dbReference>
<dbReference type="EMBL" id="JAUJYO010000010">
    <property type="protein sequence ID" value="KAK1306203.1"/>
    <property type="molecule type" value="Genomic_DNA"/>
</dbReference>
<dbReference type="Proteomes" id="UP001180020">
    <property type="component" value="Unassembled WGS sequence"/>
</dbReference>
<evidence type="ECO:0000313" key="2">
    <source>
        <dbReference type="Proteomes" id="UP001180020"/>
    </source>
</evidence>
<dbReference type="InterPro" id="IPR026750">
    <property type="entry name" value="NTAN1"/>
</dbReference>
<reference evidence="1" key="1">
    <citation type="journal article" date="2023" name="Nat. Commun.">
        <title>Diploid and tetraploid genomes of Acorus and the evolution of monocots.</title>
        <authorList>
            <person name="Ma L."/>
            <person name="Liu K.W."/>
            <person name="Li Z."/>
            <person name="Hsiao Y.Y."/>
            <person name="Qi Y."/>
            <person name="Fu T."/>
            <person name="Tang G.D."/>
            <person name="Zhang D."/>
            <person name="Sun W.H."/>
            <person name="Liu D.K."/>
            <person name="Li Y."/>
            <person name="Chen G.Z."/>
            <person name="Liu X.D."/>
            <person name="Liao X.Y."/>
            <person name="Jiang Y.T."/>
            <person name="Yu X."/>
            <person name="Hao Y."/>
            <person name="Huang J."/>
            <person name="Zhao X.W."/>
            <person name="Ke S."/>
            <person name="Chen Y.Y."/>
            <person name="Wu W.L."/>
            <person name="Hsu J.L."/>
            <person name="Lin Y.F."/>
            <person name="Huang M.D."/>
            <person name="Li C.Y."/>
            <person name="Huang L."/>
            <person name="Wang Z.W."/>
            <person name="Zhao X."/>
            <person name="Zhong W.Y."/>
            <person name="Peng D.H."/>
            <person name="Ahmad S."/>
            <person name="Lan S."/>
            <person name="Zhang J.S."/>
            <person name="Tsai W.C."/>
            <person name="Van de Peer Y."/>
            <person name="Liu Z.J."/>
        </authorList>
    </citation>
    <scope>NUCLEOTIDE SEQUENCE</scope>
    <source>
        <strain evidence="1">CP</strain>
    </source>
</reference>
<name>A0AAV9E1R9_ACOCL</name>
<evidence type="ECO:0000313" key="1">
    <source>
        <dbReference type="EMBL" id="KAK1306203.1"/>
    </source>
</evidence>
<dbReference type="GO" id="GO:0005634">
    <property type="term" value="C:nucleus"/>
    <property type="evidence" value="ECO:0007669"/>
    <property type="project" value="TreeGrafter"/>
</dbReference>
<dbReference type="GO" id="GO:0006511">
    <property type="term" value="P:ubiquitin-dependent protein catabolic process"/>
    <property type="evidence" value="ECO:0007669"/>
    <property type="project" value="TreeGrafter"/>
</dbReference>
<sequence length="89" mass="9847">MIFVDGRRFSQGDGDLVALLEEPSLMSASESFKAKPERKITAVDSARTNCVYIFQREYATVNPGWVKMVGMDEATTCVGLVIRNRSDGI</sequence>
<gene>
    <name evidence="1" type="ORF">QJS10_CPA10g00087</name>
</gene>
<proteinExistence type="predicted"/>
<dbReference type="PANTHER" id="PTHR12498">
    <property type="entry name" value="N-TERMINAL ASPARAGINE AMIDOHYDROLASE"/>
    <property type="match status" value="1"/>
</dbReference>
<organism evidence="1 2">
    <name type="scientific">Acorus calamus</name>
    <name type="common">Sweet flag</name>
    <dbReference type="NCBI Taxonomy" id="4465"/>
    <lineage>
        <taxon>Eukaryota</taxon>
        <taxon>Viridiplantae</taxon>
        <taxon>Streptophyta</taxon>
        <taxon>Embryophyta</taxon>
        <taxon>Tracheophyta</taxon>
        <taxon>Spermatophyta</taxon>
        <taxon>Magnoliopsida</taxon>
        <taxon>Liliopsida</taxon>
        <taxon>Acoraceae</taxon>
        <taxon>Acorus</taxon>
    </lineage>
</organism>
<keyword evidence="2" id="KW-1185">Reference proteome</keyword>
<dbReference type="PANTHER" id="PTHR12498:SF0">
    <property type="entry name" value="PROTEIN N-TERMINAL ASPARAGINE AMIDOHYDROLASE"/>
    <property type="match status" value="1"/>
</dbReference>
<protein>
    <submittedName>
        <fullName evidence="1">Uncharacterized protein</fullName>
    </submittedName>
</protein>
<comment type="caution">
    <text evidence="1">The sequence shown here is derived from an EMBL/GenBank/DDBJ whole genome shotgun (WGS) entry which is preliminary data.</text>
</comment>
<dbReference type="AlphaFoldDB" id="A0AAV9E1R9"/>
<accession>A0AAV9E1R9</accession>
<reference evidence="1" key="2">
    <citation type="submission" date="2023-06" db="EMBL/GenBank/DDBJ databases">
        <authorList>
            <person name="Ma L."/>
            <person name="Liu K.-W."/>
            <person name="Li Z."/>
            <person name="Hsiao Y.-Y."/>
            <person name="Qi Y."/>
            <person name="Fu T."/>
            <person name="Tang G."/>
            <person name="Zhang D."/>
            <person name="Sun W.-H."/>
            <person name="Liu D.-K."/>
            <person name="Li Y."/>
            <person name="Chen G.-Z."/>
            <person name="Liu X.-D."/>
            <person name="Liao X.-Y."/>
            <person name="Jiang Y.-T."/>
            <person name="Yu X."/>
            <person name="Hao Y."/>
            <person name="Huang J."/>
            <person name="Zhao X.-W."/>
            <person name="Ke S."/>
            <person name="Chen Y.-Y."/>
            <person name="Wu W.-L."/>
            <person name="Hsu J.-L."/>
            <person name="Lin Y.-F."/>
            <person name="Huang M.-D."/>
            <person name="Li C.-Y."/>
            <person name="Huang L."/>
            <person name="Wang Z.-W."/>
            <person name="Zhao X."/>
            <person name="Zhong W.-Y."/>
            <person name="Peng D.-H."/>
            <person name="Ahmad S."/>
            <person name="Lan S."/>
            <person name="Zhang J.-S."/>
            <person name="Tsai W.-C."/>
            <person name="Van De Peer Y."/>
            <person name="Liu Z.-J."/>
        </authorList>
    </citation>
    <scope>NUCLEOTIDE SEQUENCE</scope>
    <source>
        <strain evidence="1">CP</strain>
        <tissue evidence="1">Leaves</tissue>
    </source>
</reference>